<dbReference type="GeneID" id="54477855"/>
<dbReference type="EMBL" id="MU001633">
    <property type="protein sequence ID" value="KAF2485850.1"/>
    <property type="molecule type" value="Genomic_DNA"/>
</dbReference>
<protein>
    <submittedName>
        <fullName evidence="1">Uncharacterized protein</fullName>
    </submittedName>
</protein>
<name>A0A6A6Q0B3_9PEZI</name>
<gene>
    <name evidence="1" type="ORF">BDY17DRAFT_322659</name>
</gene>
<reference evidence="1" key="1">
    <citation type="journal article" date="2020" name="Stud. Mycol.">
        <title>101 Dothideomycetes genomes: a test case for predicting lifestyles and emergence of pathogens.</title>
        <authorList>
            <person name="Haridas S."/>
            <person name="Albert R."/>
            <person name="Binder M."/>
            <person name="Bloem J."/>
            <person name="Labutti K."/>
            <person name="Salamov A."/>
            <person name="Andreopoulos B."/>
            <person name="Baker S."/>
            <person name="Barry K."/>
            <person name="Bills G."/>
            <person name="Bluhm B."/>
            <person name="Cannon C."/>
            <person name="Castanera R."/>
            <person name="Culley D."/>
            <person name="Daum C."/>
            <person name="Ezra D."/>
            <person name="Gonzalez J."/>
            <person name="Henrissat B."/>
            <person name="Kuo A."/>
            <person name="Liang C."/>
            <person name="Lipzen A."/>
            <person name="Lutzoni F."/>
            <person name="Magnuson J."/>
            <person name="Mondo S."/>
            <person name="Nolan M."/>
            <person name="Ohm R."/>
            <person name="Pangilinan J."/>
            <person name="Park H.-J."/>
            <person name="Ramirez L."/>
            <person name="Alfaro M."/>
            <person name="Sun H."/>
            <person name="Tritt A."/>
            <person name="Yoshinaga Y."/>
            <person name="Zwiers L.-H."/>
            <person name="Turgeon B."/>
            <person name="Goodwin S."/>
            <person name="Spatafora J."/>
            <person name="Crous P."/>
            <person name="Grigoriev I."/>
        </authorList>
    </citation>
    <scope>NUCLEOTIDE SEQUENCE</scope>
    <source>
        <strain evidence="1">CBS 113389</strain>
    </source>
</reference>
<evidence type="ECO:0000313" key="2">
    <source>
        <dbReference type="Proteomes" id="UP000799767"/>
    </source>
</evidence>
<evidence type="ECO:0000313" key="1">
    <source>
        <dbReference type="EMBL" id="KAF2485850.1"/>
    </source>
</evidence>
<dbReference type="Proteomes" id="UP000799767">
    <property type="component" value="Unassembled WGS sequence"/>
</dbReference>
<proteinExistence type="predicted"/>
<sequence length="108" mass="12156">MFPSLQPSRPRAPAPQSLNPLCQEQIRYTQSTQQQPINQIQAMPPHKTLPATADLPPVYNAAIMHPVFFSDAWRRPPFPMPANHSFSPAATGYVFGERRARTQSMTKL</sequence>
<keyword evidence="2" id="KW-1185">Reference proteome</keyword>
<dbReference type="OrthoDB" id="3535086at2759"/>
<dbReference type="AlphaFoldDB" id="A0A6A6Q0B3"/>
<dbReference type="RefSeq" id="XP_033592419.1">
    <property type="nucleotide sequence ID" value="XM_033736853.1"/>
</dbReference>
<accession>A0A6A6Q0B3</accession>
<organism evidence="1 2">
    <name type="scientific">Neohortaea acidophila</name>
    <dbReference type="NCBI Taxonomy" id="245834"/>
    <lineage>
        <taxon>Eukaryota</taxon>
        <taxon>Fungi</taxon>
        <taxon>Dikarya</taxon>
        <taxon>Ascomycota</taxon>
        <taxon>Pezizomycotina</taxon>
        <taxon>Dothideomycetes</taxon>
        <taxon>Dothideomycetidae</taxon>
        <taxon>Mycosphaerellales</taxon>
        <taxon>Teratosphaeriaceae</taxon>
        <taxon>Neohortaea</taxon>
    </lineage>
</organism>